<name>A0A3B0BR79_9BACL</name>
<sequence>MNYKNIFRKHMEPMLMRLIYVDLVDGILKDAEITNRRKLQDACGRQFEGGPRAYYCPECRRERMLKANRESKARTRKGTTRKLGSIDACERCGKDYKIASALQRFCPECRPIHSAEHDRETWIQFYHKNKDRINPARNDRRRIEPTRECVVCDTVFEHKGTTSLTCSHDCSRAYINKNWNEVYGPRYREKKNARKKED</sequence>
<protein>
    <submittedName>
        <fullName evidence="1">Uncharacterized protein</fullName>
    </submittedName>
</protein>
<reference evidence="1 2" key="1">
    <citation type="journal article" date="2007" name="Int. J. Syst. Evol. Microbiol.">
        <title>Paenibacillus ginsengarvi sp. nov., isolated from soil from ginseng cultivation.</title>
        <authorList>
            <person name="Yoon M.H."/>
            <person name="Ten L.N."/>
            <person name="Im W.T."/>
        </authorList>
    </citation>
    <scope>NUCLEOTIDE SEQUENCE [LARGE SCALE GENOMIC DNA]</scope>
    <source>
        <strain evidence="1 2">KCTC 13059</strain>
    </source>
</reference>
<organism evidence="1 2">
    <name type="scientific">Paenibacillus ginsengarvi</name>
    <dbReference type="NCBI Taxonomy" id="400777"/>
    <lineage>
        <taxon>Bacteria</taxon>
        <taxon>Bacillati</taxon>
        <taxon>Bacillota</taxon>
        <taxon>Bacilli</taxon>
        <taxon>Bacillales</taxon>
        <taxon>Paenibacillaceae</taxon>
        <taxon>Paenibacillus</taxon>
    </lineage>
</organism>
<gene>
    <name evidence="1" type="ORF">D7M11_25925</name>
</gene>
<evidence type="ECO:0000313" key="1">
    <source>
        <dbReference type="EMBL" id="RKN74981.1"/>
    </source>
</evidence>
<dbReference type="Proteomes" id="UP000282311">
    <property type="component" value="Unassembled WGS sequence"/>
</dbReference>
<keyword evidence="2" id="KW-1185">Reference proteome</keyword>
<dbReference type="AlphaFoldDB" id="A0A3B0BR79"/>
<accession>A0A3B0BR79</accession>
<dbReference type="RefSeq" id="WP_120750176.1">
    <property type="nucleotide sequence ID" value="NZ_RBAH01000023.1"/>
</dbReference>
<dbReference type="EMBL" id="RBAH01000023">
    <property type="protein sequence ID" value="RKN74981.1"/>
    <property type="molecule type" value="Genomic_DNA"/>
</dbReference>
<dbReference type="OrthoDB" id="2627934at2"/>
<proteinExistence type="predicted"/>
<evidence type="ECO:0000313" key="2">
    <source>
        <dbReference type="Proteomes" id="UP000282311"/>
    </source>
</evidence>
<comment type="caution">
    <text evidence="1">The sequence shown here is derived from an EMBL/GenBank/DDBJ whole genome shotgun (WGS) entry which is preliminary data.</text>
</comment>